<reference evidence="12 13" key="1">
    <citation type="submission" date="2016-03" db="EMBL/GenBank/DDBJ databases">
        <title>Pediococcus and Lactobacillus from brewery environment - whole genome sequencing and assembly.</title>
        <authorList>
            <person name="Behr J."/>
            <person name="Geissler A.J."/>
            <person name="Vogel R.F."/>
        </authorList>
    </citation>
    <scope>NUCLEOTIDE SEQUENCE [LARGE SCALE GENOMIC DNA]</scope>
    <source>
        <strain evidence="12 13">TMW 1.1995</strain>
    </source>
</reference>
<comment type="catalytic activity">
    <reaction evidence="10">
        <text>N(6)-carboxybiotinyl-L-lysyl-[protein] + acetyl-CoA = N(6)-biotinyl-L-lysyl-[protein] + malonyl-CoA</text>
        <dbReference type="Rhea" id="RHEA:54728"/>
        <dbReference type="Rhea" id="RHEA-COMP:10505"/>
        <dbReference type="Rhea" id="RHEA-COMP:10506"/>
        <dbReference type="ChEBI" id="CHEBI:57288"/>
        <dbReference type="ChEBI" id="CHEBI:57384"/>
        <dbReference type="ChEBI" id="CHEBI:83144"/>
        <dbReference type="ChEBI" id="CHEBI:83145"/>
        <dbReference type="EC" id="2.1.3.15"/>
    </reaction>
</comment>
<keyword evidence="5" id="KW-0547">Nucleotide-binding</keyword>
<accession>A0A1B2J184</accession>
<dbReference type="GO" id="GO:0009317">
    <property type="term" value="C:acetyl-CoA carboxylase complex"/>
    <property type="evidence" value="ECO:0007669"/>
    <property type="project" value="InterPro"/>
</dbReference>
<dbReference type="UniPathway" id="UPA00655">
    <property type="reaction ID" value="UER00711"/>
</dbReference>
<feature type="domain" description="CoA carboxyltransferase C-terminal" evidence="11">
    <location>
        <begin position="1"/>
        <end position="232"/>
    </location>
</feature>
<gene>
    <name evidence="12" type="ORF">AYR63_13740</name>
</gene>
<evidence type="ECO:0000256" key="10">
    <source>
        <dbReference type="ARBA" id="ARBA00049152"/>
    </source>
</evidence>
<name>A0A1B2J184_9LACO</name>
<dbReference type="STRING" id="240427.AYR62_06850"/>
<dbReference type="RefSeq" id="WP_056987649.1">
    <property type="nucleotide sequence ID" value="NZ_CP014912.1"/>
</dbReference>
<dbReference type="GO" id="GO:0006633">
    <property type="term" value="P:fatty acid biosynthetic process"/>
    <property type="evidence" value="ECO:0007669"/>
    <property type="project" value="UniProtKB-KW"/>
</dbReference>
<keyword evidence="8" id="KW-0443">Lipid metabolism</keyword>
<dbReference type="PROSITE" id="PS50989">
    <property type="entry name" value="COA_CT_CTER"/>
    <property type="match status" value="1"/>
</dbReference>
<evidence type="ECO:0000256" key="9">
    <source>
        <dbReference type="ARBA" id="ARBA00023160"/>
    </source>
</evidence>
<dbReference type="EC" id="2.1.3.15" evidence="2"/>
<keyword evidence="4 12" id="KW-0808">Transferase</keyword>
<dbReference type="OrthoDB" id="9808023at2"/>
<evidence type="ECO:0000256" key="8">
    <source>
        <dbReference type="ARBA" id="ARBA00023098"/>
    </source>
</evidence>
<evidence type="ECO:0000256" key="7">
    <source>
        <dbReference type="ARBA" id="ARBA00022840"/>
    </source>
</evidence>
<dbReference type="InterPro" id="IPR001095">
    <property type="entry name" value="Acetyl_CoA_COase_a_su"/>
</dbReference>
<evidence type="ECO:0000256" key="3">
    <source>
        <dbReference type="ARBA" id="ARBA00022516"/>
    </source>
</evidence>
<dbReference type="InterPro" id="IPR011763">
    <property type="entry name" value="COA_CT_C"/>
</dbReference>
<keyword evidence="9" id="KW-0275">Fatty acid biosynthesis</keyword>
<dbReference type="NCBIfam" id="NF041504">
    <property type="entry name" value="AccA_sub"/>
    <property type="match status" value="1"/>
</dbReference>
<evidence type="ECO:0000256" key="5">
    <source>
        <dbReference type="ARBA" id="ARBA00022741"/>
    </source>
</evidence>
<dbReference type="GO" id="GO:0016743">
    <property type="term" value="F:carboxyl- or carbamoyltransferase activity"/>
    <property type="evidence" value="ECO:0007669"/>
    <property type="project" value="InterPro"/>
</dbReference>
<organism evidence="12 13">
    <name type="scientific">Secundilactobacillus paracollinoides</name>
    <dbReference type="NCBI Taxonomy" id="240427"/>
    <lineage>
        <taxon>Bacteria</taxon>
        <taxon>Bacillati</taxon>
        <taxon>Bacillota</taxon>
        <taxon>Bacilli</taxon>
        <taxon>Lactobacillales</taxon>
        <taxon>Lactobacillaceae</taxon>
        <taxon>Secundilactobacillus</taxon>
    </lineage>
</organism>
<comment type="pathway">
    <text evidence="1">Lipid metabolism; malonyl-CoA biosynthesis; malonyl-CoA from acetyl-CoA: step 1/1.</text>
</comment>
<dbReference type="Proteomes" id="UP000093267">
    <property type="component" value="Chromosome"/>
</dbReference>
<protein>
    <recommendedName>
        <fullName evidence="2">acetyl-CoA carboxytransferase</fullName>
        <ecNumber evidence="2">2.1.3.15</ecNumber>
    </recommendedName>
</protein>
<dbReference type="EMBL" id="CP014924">
    <property type="protein sequence ID" value="ANZ68094.1"/>
    <property type="molecule type" value="Genomic_DNA"/>
</dbReference>
<dbReference type="PRINTS" id="PR01069">
    <property type="entry name" value="ACCCTRFRASEA"/>
</dbReference>
<dbReference type="SUPFAM" id="SSF52096">
    <property type="entry name" value="ClpP/crotonase"/>
    <property type="match status" value="1"/>
</dbReference>
<dbReference type="InterPro" id="IPR029045">
    <property type="entry name" value="ClpP/crotonase-like_dom_sf"/>
</dbReference>
<evidence type="ECO:0000256" key="4">
    <source>
        <dbReference type="ARBA" id="ARBA00022679"/>
    </source>
</evidence>
<dbReference type="PANTHER" id="PTHR42853">
    <property type="entry name" value="ACETYL-COENZYME A CARBOXYLASE CARBOXYL TRANSFERASE SUBUNIT ALPHA"/>
    <property type="match status" value="1"/>
</dbReference>
<keyword evidence="3" id="KW-0444">Lipid biosynthesis</keyword>
<keyword evidence="7" id="KW-0067">ATP-binding</keyword>
<dbReference type="GO" id="GO:2001295">
    <property type="term" value="P:malonyl-CoA biosynthetic process"/>
    <property type="evidence" value="ECO:0007669"/>
    <property type="project" value="UniProtKB-UniPathway"/>
</dbReference>
<dbReference type="KEGG" id="lpd:AYR62_06850"/>
<proteinExistence type="predicted"/>
<dbReference type="GO" id="GO:0003989">
    <property type="term" value="F:acetyl-CoA carboxylase activity"/>
    <property type="evidence" value="ECO:0007669"/>
    <property type="project" value="InterPro"/>
</dbReference>
<evidence type="ECO:0000313" key="13">
    <source>
        <dbReference type="Proteomes" id="UP000093267"/>
    </source>
</evidence>
<sequence>MTQASDIVAGARSDQKTNMQAIVDALFTDFFACHGDQISGDDPAIIAGLATLKEHPVAVIATEKGMTLEERLATHFGSPEPAGYRKALRVMRMAERLQVPIVTLINTPGAYPGADAEAAGQGQMIAKNIREMLTLKTPILTIIVGEAGSGGALALACSDTIWMLENSMYSILSPEGFASIMWKDAHRADEAAELMRLTPEQLKEQQVIDQVFPDDVVLDDTFQQTMADELTRLADQTTSTLLTKRQAGFRKF</sequence>
<dbReference type="AlphaFoldDB" id="A0A1B2J184"/>
<evidence type="ECO:0000313" key="12">
    <source>
        <dbReference type="EMBL" id="ANZ68094.1"/>
    </source>
</evidence>
<dbReference type="PANTHER" id="PTHR42853:SF3">
    <property type="entry name" value="ACETYL-COENZYME A CARBOXYLASE CARBOXYL TRANSFERASE SUBUNIT ALPHA, CHLOROPLASTIC"/>
    <property type="match status" value="1"/>
</dbReference>
<evidence type="ECO:0000256" key="2">
    <source>
        <dbReference type="ARBA" id="ARBA00011883"/>
    </source>
</evidence>
<evidence type="ECO:0000259" key="11">
    <source>
        <dbReference type="PROSITE" id="PS50989"/>
    </source>
</evidence>
<evidence type="ECO:0000256" key="6">
    <source>
        <dbReference type="ARBA" id="ARBA00022832"/>
    </source>
</evidence>
<keyword evidence="13" id="KW-1185">Reference proteome</keyword>
<dbReference type="GO" id="GO:0005524">
    <property type="term" value="F:ATP binding"/>
    <property type="evidence" value="ECO:0007669"/>
    <property type="project" value="UniProtKB-KW"/>
</dbReference>
<dbReference type="Pfam" id="PF03255">
    <property type="entry name" value="ACCA"/>
    <property type="match status" value="1"/>
</dbReference>
<dbReference type="Gene3D" id="3.90.226.10">
    <property type="entry name" value="2-enoyl-CoA Hydratase, Chain A, domain 1"/>
    <property type="match status" value="1"/>
</dbReference>
<keyword evidence="6" id="KW-0276">Fatty acid metabolism</keyword>
<evidence type="ECO:0000256" key="1">
    <source>
        <dbReference type="ARBA" id="ARBA00004956"/>
    </source>
</evidence>